<dbReference type="OrthoDB" id="1778246at2"/>
<organism evidence="3 4">
    <name type="scientific">Clostridium amylolyticum</name>
    <dbReference type="NCBI Taxonomy" id="1121298"/>
    <lineage>
        <taxon>Bacteria</taxon>
        <taxon>Bacillati</taxon>
        <taxon>Bacillota</taxon>
        <taxon>Clostridia</taxon>
        <taxon>Eubacteriales</taxon>
        <taxon>Clostridiaceae</taxon>
        <taxon>Clostridium</taxon>
    </lineage>
</organism>
<accession>A0A1M6DHV7</accession>
<dbReference type="STRING" id="1121298.SAMN05444401_1477"/>
<dbReference type="Pfam" id="PF03598">
    <property type="entry name" value="CdhC"/>
    <property type="match status" value="1"/>
</dbReference>
<name>A0A1M6DHV7_9CLOT</name>
<dbReference type="GO" id="GO:0006084">
    <property type="term" value="P:acetyl-CoA metabolic process"/>
    <property type="evidence" value="ECO:0007669"/>
    <property type="project" value="InterPro"/>
</dbReference>
<keyword evidence="2" id="KW-0808">Transferase</keyword>
<proteinExistence type="predicted"/>
<dbReference type="GO" id="GO:0043885">
    <property type="term" value="F:anaerobic carbon-monoxide dehydrogenase activity"/>
    <property type="evidence" value="ECO:0007669"/>
    <property type="project" value="InterPro"/>
</dbReference>
<dbReference type="InterPro" id="IPR038571">
    <property type="entry name" value="CO_DH/Ac-CoA_synth_bsu_3_sf"/>
</dbReference>
<dbReference type="InterPro" id="IPR004461">
    <property type="entry name" value="CO_DH/Ac-CoA_synth_bsu"/>
</dbReference>
<dbReference type="AlphaFoldDB" id="A0A1M6DHV7"/>
<dbReference type="Proteomes" id="UP000184080">
    <property type="component" value="Unassembled WGS sequence"/>
</dbReference>
<dbReference type="EMBL" id="FQZO01000001">
    <property type="protein sequence ID" value="SHI72760.1"/>
    <property type="molecule type" value="Genomic_DNA"/>
</dbReference>
<dbReference type="InterPro" id="IPR011254">
    <property type="entry name" value="Prismane-like_sf"/>
</dbReference>
<evidence type="ECO:0000313" key="4">
    <source>
        <dbReference type="Proteomes" id="UP000184080"/>
    </source>
</evidence>
<dbReference type="GO" id="GO:0043884">
    <property type="term" value="F:CO-methylating acetyl-CoA synthase activity"/>
    <property type="evidence" value="ECO:0007669"/>
    <property type="project" value="UniProtKB-EC"/>
</dbReference>
<evidence type="ECO:0000256" key="1">
    <source>
        <dbReference type="ARBA" id="ARBA00012244"/>
    </source>
</evidence>
<evidence type="ECO:0000313" key="3">
    <source>
        <dbReference type="EMBL" id="SHI72760.1"/>
    </source>
</evidence>
<dbReference type="Gene3D" id="3.30.1650.10">
    <property type="entry name" value="Bifunctional carbon monoxide dehydrogenase/acetyl-coa synthase(codh/acs), Chain M, domain 3"/>
    <property type="match status" value="1"/>
</dbReference>
<sequence>MKVYDNVIKETLDILKDYEGRELKVNNDVTWNCLRNNEFLMEREVAFELGDRINPCTVYNCLTSNYELINDDRILLYGKDLKEIKENTNFSRITFMNVDQVQDPNKAYIGIKRLEYERFKVVPEGYMILSSSIENKENVRVSKKAVKKGISFETIGNLFINHYKKIEGVNNVWMIFLVGDYPFIHKLVEKSMEVDAITNAFDHILKNVIVDCEHCPLTVICEDIEALRELHFNVKKE</sequence>
<gene>
    <name evidence="3" type="ORF">SAMN05444401_1477</name>
</gene>
<dbReference type="SUPFAM" id="SSF56821">
    <property type="entry name" value="Prismane protein-like"/>
    <property type="match status" value="1"/>
</dbReference>
<dbReference type="EC" id="2.3.1.169" evidence="1"/>
<evidence type="ECO:0000256" key="2">
    <source>
        <dbReference type="ARBA" id="ARBA00022679"/>
    </source>
</evidence>
<reference evidence="3 4" key="1">
    <citation type="submission" date="2016-11" db="EMBL/GenBank/DDBJ databases">
        <authorList>
            <person name="Jaros S."/>
            <person name="Januszkiewicz K."/>
            <person name="Wedrychowicz H."/>
        </authorList>
    </citation>
    <scope>NUCLEOTIDE SEQUENCE [LARGE SCALE GENOMIC DNA]</scope>
    <source>
        <strain evidence="3 4">DSM 21864</strain>
    </source>
</reference>
<keyword evidence="4" id="KW-1185">Reference proteome</keyword>
<protein>
    <recommendedName>
        <fullName evidence="1">CO-methylating acetyl-CoA synthase</fullName>
        <ecNumber evidence="1">2.3.1.169</ecNumber>
    </recommendedName>
</protein>
<dbReference type="RefSeq" id="WP_073005040.1">
    <property type="nucleotide sequence ID" value="NZ_FQZO01000001.1"/>
</dbReference>